<feature type="transmembrane region" description="Helical" evidence="1">
    <location>
        <begin position="67"/>
        <end position="87"/>
    </location>
</feature>
<evidence type="ECO:0000259" key="2">
    <source>
        <dbReference type="Pfam" id="PF02517"/>
    </source>
</evidence>
<dbReference type="RefSeq" id="WP_118588948.1">
    <property type="nucleotide sequence ID" value="NZ_JACOOZ010000002.1"/>
</dbReference>
<keyword evidence="1" id="KW-0812">Transmembrane</keyword>
<dbReference type="GO" id="GO:0008237">
    <property type="term" value="F:metallopeptidase activity"/>
    <property type="evidence" value="ECO:0007669"/>
    <property type="project" value="UniProtKB-KW"/>
</dbReference>
<feature type="transmembrane region" description="Helical" evidence="1">
    <location>
        <begin position="155"/>
        <end position="174"/>
    </location>
</feature>
<feature type="domain" description="CAAX prenyl protease 2/Lysostaphin resistance protein A-like" evidence="2">
    <location>
        <begin position="155"/>
        <end position="241"/>
    </location>
</feature>
<comment type="caution">
    <text evidence="3">The sequence shown here is derived from an EMBL/GenBank/DDBJ whole genome shotgun (WGS) entry which is preliminary data.</text>
</comment>
<dbReference type="PANTHER" id="PTHR36435:SF1">
    <property type="entry name" value="CAAX AMINO TERMINAL PROTEASE FAMILY PROTEIN"/>
    <property type="match status" value="1"/>
</dbReference>
<keyword evidence="1" id="KW-1133">Transmembrane helix</keyword>
<keyword evidence="4" id="KW-1185">Reference proteome</keyword>
<keyword evidence="1" id="KW-0472">Membrane</keyword>
<keyword evidence="3" id="KW-0378">Hydrolase</keyword>
<keyword evidence="3" id="KW-0645">Protease</keyword>
<evidence type="ECO:0000313" key="3">
    <source>
        <dbReference type="EMBL" id="MBC5666985.1"/>
    </source>
</evidence>
<name>A0ABR7F2D8_9FIRM</name>
<reference evidence="3 4" key="1">
    <citation type="submission" date="2020-08" db="EMBL/GenBank/DDBJ databases">
        <title>Genome public.</title>
        <authorList>
            <person name="Liu C."/>
            <person name="Sun Q."/>
        </authorList>
    </citation>
    <scope>NUCLEOTIDE SEQUENCE [LARGE SCALE GENOMIC DNA]</scope>
    <source>
        <strain evidence="3 4">BX4</strain>
    </source>
</reference>
<protein>
    <submittedName>
        <fullName evidence="3">CPBP family intramembrane metalloprotease</fullName>
    </submittedName>
</protein>
<dbReference type="Proteomes" id="UP000597877">
    <property type="component" value="Unassembled WGS sequence"/>
</dbReference>
<dbReference type="PANTHER" id="PTHR36435">
    <property type="entry name" value="SLR1288 PROTEIN"/>
    <property type="match status" value="1"/>
</dbReference>
<feature type="transmembrane region" description="Helical" evidence="1">
    <location>
        <begin position="209"/>
        <end position="226"/>
    </location>
</feature>
<feature type="transmembrane region" description="Helical" evidence="1">
    <location>
        <begin position="271"/>
        <end position="291"/>
    </location>
</feature>
<feature type="transmembrane region" description="Helical" evidence="1">
    <location>
        <begin position="108"/>
        <end position="135"/>
    </location>
</feature>
<gene>
    <name evidence="3" type="ORF">H8S00_03135</name>
</gene>
<keyword evidence="3" id="KW-0482">Metalloprotease</keyword>
<feature type="transmembrane region" description="Helical" evidence="1">
    <location>
        <begin position="233"/>
        <end position="251"/>
    </location>
</feature>
<dbReference type="InterPro" id="IPR052710">
    <property type="entry name" value="CAAX_protease"/>
</dbReference>
<evidence type="ECO:0000313" key="4">
    <source>
        <dbReference type="Proteomes" id="UP000597877"/>
    </source>
</evidence>
<accession>A0ABR7F2D8</accession>
<organism evidence="3 4">
    <name type="scientific">Eubacterium segne</name>
    <dbReference type="NCBI Taxonomy" id="2763045"/>
    <lineage>
        <taxon>Bacteria</taxon>
        <taxon>Bacillati</taxon>
        <taxon>Bacillota</taxon>
        <taxon>Clostridia</taxon>
        <taxon>Eubacteriales</taxon>
        <taxon>Eubacteriaceae</taxon>
        <taxon>Eubacterium</taxon>
    </lineage>
</organism>
<dbReference type="InterPro" id="IPR003675">
    <property type="entry name" value="Rce1/LyrA-like_dom"/>
</dbReference>
<evidence type="ECO:0000256" key="1">
    <source>
        <dbReference type="SAM" id="Phobius"/>
    </source>
</evidence>
<sequence length="306" mass="34130">MDSKKRERVTIGRIWGLIYPMLLYLGVTFAVEFIFMIAVAVLGISRYGATDQAQLYDFIMNATMSQALSMTLLAGLATAPILIFIYIRDNNKDRRNGTFVKYKLNNILKYLLIIPFGVFNMLWANYFVALLQLVMPKFMLESYTDTQQIIEGGGFLIQLLTAGIVAPIVEELIFRGLVYRRTKKMTGTIAAAILSAALFGVFHGNWVQAPYAFIIGIVAVFVYEKFKSIVAPIMLHMSANILSVLIMTMTSSDTPTVDSLNIDTLSYVSSLIIFIFITGVLAAVFGVIIWNKVNPVAINAKKENEI</sequence>
<feature type="transmembrane region" description="Helical" evidence="1">
    <location>
        <begin position="21"/>
        <end position="47"/>
    </location>
</feature>
<dbReference type="EMBL" id="JACOOZ010000002">
    <property type="protein sequence ID" value="MBC5666985.1"/>
    <property type="molecule type" value="Genomic_DNA"/>
</dbReference>
<proteinExistence type="predicted"/>
<feature type="transmembrane region" description="Helical" evidence="1">
    <location>
        <begin position="186"/>
        <end position="203"/>
    </location>
</feature>
<dbReference type="Pfam" id="PF02517">
    <property type="entry name" value="Rce1-like"/>
    <property type="match status" value="1"/>
</dbReference>